<evidence type="ECO:0000256" key="6">
    <source>
        <dbReference type="ARBA" id="ARBA00022553"/>
    </source>
</evidence>
<dbReference type="InterPro" id="IPR027267">
    <property type="entry name" value="AH/BAR_dom_sf"/>
</dbReference>
<evidence type="ECO:0000256" key="2">
    <source>
        <dbReference type="ARBA" id="ARBA00004496"/>
    </source>
</evidence>
<dbReference type="InterPro" id="IPR036028">
    <property type="entry name" value="SH3-like_dom_sf"/>
</dbReference>
<feature type="compositionally biased region" description="Polar residues" evidence="13">
    <location>
        <begin position="208"/>
        <end position="218"/>
    </location>
</feature>
<dbReference type="PRINTS" id="PR00452">
    <property type="entry name" value="SH3DOMAIN"/>
</dbReference>
<comment type="function">
    <text evidence="9">Plays a role in endocytosis and regulates internalization of plasma membrane proteins. Overexpression impairs internalization of SLC2A1/GLUT1 and TRPV4 and increases the levels of SLC2A1/GLUT1 and TRPV4 at the cell membrane. Inhibits the TRPV4 calcium channel activity.</text>
</comment>
<dbReference type="GO" id="GO:0005886">
    <property type="term" value="C:plasma membrane"/>
    <property type="evidence" value="ECO:0007669"/>
    <property type="project" value="UniProtKB-SubCell"/>
</dbReference>
<dbReference type="FunFam" id="1.20.1270.60:FF:000009">
    <property type="entry name" value="Protein kinase C and casein kinase substrate in neurons 2"/>
    <property type="match status" value="1"/>
</dbReference>
<dbReference type="GO" id="GO:0097320">
    <property type="term" value="P:plasma membrane tubulation"/>
    <property type="evidence" value="ECO:0007669"/>
    <property type="project" value="TreeGrafter"/>
</dbReference>
<evidence type="ECO:0000256" key="11">
    <source>
        <dbReference type="PROSITE-ProRule" id="PRU00192"/>
    </source>
</evidence>
<evidence type="ECO:0000256" key="5">
    <source>
        <dbReference type="ARBA" id="ARBA00022490"/>
    </source>
</evidence>
<evidence type="ECO:0000259" key="14">
    <source>
        <dbReference type="PROSITE" id="PS50002"/>
    </source>
</evidence>
<reference evidence="17" key="1">
    <citation type="submission" date="2025-08" db="UniProtKB">
        <authorList>
            <consortium name="RefSeq"/>
        </authorList>
    </citation>
    <scope>IDENTIFICATION</scope>
</reference>
<dbReference type="GO" id="GO:0007010">
    <property type="term" value="P:cytoskeleton organization"/>
    <property type="evidence" value="ECO:0007669"/>
    <property type="project" value="TreeGrafter"/>
</dbReference>
<dbReference type="PANTHER" id="PTHR23065:SF22">
    <property type="entry name" value="PROTEIN KINASE C AND CASEIN KINASE SUBSTRATE IN NEURONS PROTEIN 3"/>
    <property type="match status" value="1"/>
</dbReference>
<feature type="region of interest" description="Disordered" evidence="13">
    <location>
        <begin position="208"/>
        <end position="230"/>
    </location>
</feature>
<dbReference type="Gene3D" id="1.20.1270.60">
    <property type="entry name" value="Arfaptin homology (AH) domain/BAR domain"/>
    <property type="match status" value="1"/>
</dbReference>
<gene>
    <name evidence="17" type="primary">LOC115466610</name>
</gene>
<dbReference type="Gene3D" id="2.30.30.40">
    <property type="entry name" value="SH3 Domains"/>
    <property type="match status" value="1"/>
</dbReference>
<dbReference type="SMART" id="SM00326">
    <property type="entry name" value="SH3"/>
    <property type="match status" value="1"/>
</dbReference>
<keyword evidence="3 11" id="KW-0728">SH3 domain</keyword>
<sequence length="438" mass="51167">MEQGHRGCRSPKCFQTGVSETSFYLCISLPTATAMSDIYSEVAEDEVCTHSFWMPNCYKSTVKRVDDGHRLCHEIVACFQDRAKIEKQYAVQMEEWTRKWKPLVNGSSMYGSLLHAWQSFMTATERLSHLHTEIQKILVTEDGEKIHDWQKDMYHRKIFGGFKESYEIESGFCKAQKPWAKKFKKLEKTKVAYHKACKKVRLATVRENSSRTSPALSQEKQKKLQEDREKCSQDMQKVRQRYEKALQELNRYSPKYMEEMELVFDQSQQFERKRILFLKQVFQSIHKHLDVSTNEKILAVYSDLLQAIQAVNEQEDLRWWRNKHGPGMLMNWPQFEEWDPEKERQIAKKKPGKEVEKVKLCSVKPTEGSASKSVVNVPGVRVRAIYDYLGQEPDELSFRAGDELMKIEDEDEQGWCKGVTKQGQVGLYPANYVVLVSD</sequence>
<dbReference type="AlphaFoldDB" id="A0A6P7XMQ0"/>
<feature type="compositionally biased region" description="Basic and acidic residues" evidence="13">
    <location>
        <begin position="219"/>
        <end position="230"/>
    </location>
</feature>
<evidence type="ECO:0000256" key="8">
    <source>
        <dbReference type="ARBA" id="ARBA00023136"/>
    </source>
</evidence>
<dbReference type="OrthoDB" id="10255128at2759"/>
<dbReference type="PANTHER" id="PTHR23065">
    <property type="entry name" value="PROLINE-SERINE-THREONINE PHOSPHATASE INTERACTING PROTEIN 1"/>
    <property type="match status" value="1"/>
</dbReference>
<keyword evidence="7 12" id="KW-0175">Coiled coil</keyword>
<proteinExistence type="predicted"/>
<evidence type="ECO:0000256" key="3">
    <source>
        <dbReference type="ARBA" id="ARBA00022443"/>
    </source>
</evidence>
<name>A0A6P7XMQ0_9AMPH</name>
<dbReference type="GO" id="GO:0005543">
    <property type="term" value="F:phospholipid binding"/>
    <property type="evidence" value="ECO:0007669"/>
    <property type="project" value="TreeGrafter"/>
</dbReference>
<evidence type="ECO:0000256" key="10">
    <source>
        <dbReference type="ARBA" id="ARBA00064966"/>
    </source>
</evidence>
<feature type="domain" description="SH3" evidence="14">
    <location>
        <begin position="377"/>
        <end position="438"/>
    </location>
</feature>
<dbReference type="GO" id="GO:0030100">
    <property type="term" value="P:regulation of endocytosis"/>
    <property type="evidence" value="ECO:0007669"/>
    <property type="project" value="TreeGrafter"/>
</dbReference>
<dbReference type="PROSITE" id="PS50002">
    <property type="entry name" value="SH3"/>
    <property type="match status" value="1"/>
</dbReference>
<dbReference type="GO" id="GO:0005768">
    <property type="term" value="C:endosome"/>
    <property type="evidence" value="ECO:0007669"/>
    <property type="project" value="TreeGrafter"/>
</dbReference>
<dbReference type="SUPFAM" id="SSF103657">
    <property type="entry name" value="BAR/IMD domain-like"/>
    <property type="match status" value="1"/>
</dbReference>
<dbReference type="Pfam" id="PF00611">
    <property type="entry name" value="FCH"/>
    <property type="match status" value="1"/>
</dbReference>
<dbReference type="Proteomes" id="UP000515156">
    <property type="component" value="Chromosome 3"/>
</dbReference>
<feature type="domain" description="F-BAR" evidence="15">
    <location>
        <begin position="45"/>
        <end position="316"/>
    </location>
</feature>
<organism evidence="16 17">
    <name type="scientific">Microcaecilia unicolor</name>
    <dbReference type="NCBI Taxonomy" id="1415580"/>
    <lineage>
        <taxon>Eukaryota</taxon>
        <taxon>Metazoa</taxon>
        <taxon>Chordata</taxon>
        <taxon>Craniata</taxon>
        <taxon>Vertebrata</taxon>
        <taxon>Euteleostomi</taxon>
        <taxon>Amphibia</taxon>
        <taxon>Gymnophiona</taxon>
        <taxon>Siphonopidae</taxon>
        <taxon>Microcaecilia</taxon>
    </lineage>
</organism>
<dbReference type="InParanoid" id="A0A6P7XMQ0"/>
<dbReference type="Pfam" id="PF00018">
    <property type="entry name" value="SH3_1"/>
    <property type="match status" value="1"/>
</dbReference>
<dbReference type="SMART" id="SM00055">
    <property type="entry name" value="FCH"/>
    <property type="match status" value="1"/>
</dbReference>
<evidence type="ECO:0000256" key="7">
    <source>
        <dbReference type="ARBA" id="ARBA00023054"/>
    </source>
</evidence>
<keyword evidence="16" id="KW-1185">Reference proteome</keyword>
<dbReference type="GeneID" id="115466610"/>
<dbReference type="InterPro" id="IPR001452">
    <property type="entry name" value="SH3_domain"/>
</dbReference>
<dbReference type="InterPro" id="IPR031160">
    <property type="entry name" value="F_BAR_dom"/>
</dbReference>
<evidence type="ECO:0000256" key="4">
    <source>
        <dbReference type="ARBA" id="ARBA00022475"/>
    </source>
</evidence>
<dbReference type="InterPro" id="IPR001060">
    <property type="entry name" value="FCH_dom"/>
</dbReference>
<protein>
    <submittedName>
        <fullName evidence="17">Protein kinase C and casein kinase II substrate protein 3-like isoform X1</fullName>
    </submittedName>
</protein>
<keyword evidence="8" id="KW-0472">Membrane</keyword>
<evidence type="ECO:0000256" key="13">
    <source>
        <dbReference type="SAM" id="MobiDB-lite"/>
    </source>
</evidence>
<evidence type="ECO:0000313" key="16">
    <source>
        <dbReference type="Proteomes" id="UP000515156"/>
    </source>
</evidence>
<evidence type="ECO:0000256" key="12">
    <source>
        <dbReference type="PROSITE-ProRule" id="PRU01077"/>
    </source>
</evidence>
<comment type="subcellular location">
    <subcellularLocation>
        <location evidence="1">Cell membrane</location>
        <topology evidence="1">Peripheral membrane protein</topology>
        <orientation evidence="1">Cytoplasmic side</orientation>
    </subcellularLocation>
    <subcellularLocation>
        <location evidence="2">Cytoplasm</location>
    </subcellularLocation>
</comment>
<evidence type="ECO:0000256" key="1">
    <source>
        <dbReference type="ARBA" id="ARBA00004413"/>
    </source>
</evidence>
<evidence type="ECO:0000259" key="15">
    <source>
        <dbReference type="PROSITE" id="PS51741"/>
    </source>
</evidence>
<keyword evidence="4" id="KW-1003">Cell membrane</keyword>
<evidence type="ECO:0000313" key="17">
    <source>
        <dbReference type="RefSeq" id="XP_030053818.1"/>
    </source>
</evidence>
<dbReference type="FunFam" id="2.30.30.40:FF:000014">
    <property type="entry name" value="Kinase C and casein kinase substrate in neurons protein"/>
    <property type="match status" value="1"/>
</dbReference>
<keyword evidence="5" id="KW-0963">Cytoplasm</keyword>
<comment type="subunit">
    <text evidence="10">Homodimer. May form heterooligomers with other PACSINs. Interacts (via SH3 domain) with DNM1, SYNJ1 and WASL. Interacts with TRPV4.</text>
</comment>
<evidence type="ECO:0000256" key="9">
    <source>
        <dbReference type="ARBA" id="ARBA00055545"/>
    </source>
</evidence>
<dbReference type="SUPFAM" id="SSF50044">
    <property type="entry name" value="SH3-domain"/>
    <property type="match status" value="1"/>
</dbReference>
<keyword evidence="6" id="KW-0597">Phosphoprotein</keyword>
<dbReference type="CDD" id="cd07655">
    <property type="entry name" value="F-BAR_PACSIN"/>
    <property type="match status" value="1"/>
</dbReference>
<dbReference type="RefSeq" id="XP_030053818.1">
    <property type="nucleotide sequence ID" value="XM_030197958.1"/>
</dbReference>
<dbReference type="KEGG" id="muo:115466610"/>
<accession>A0A6P7XMQ0</accession>
<dbReference type="PROSITE" id="PS51741">
    <property type="entry name" value="F_BAR"/>
    <property type="match status" value="1"/>
</dbReference>